<keyword evidence="3" id="KW-1185">Reference proteome</keyword>
<gene>
    <name evidence="2" type="ORF">HAD_14009</name>
</gene>
<dbReference type="PANTHER" id="PTHR36151">
    <property type="entry name" value="BLR2777 PROTEIN"/>
    <property type="match status" value="1"/>
</dbReference>
<dbReference type="PANTHER" id="PTHR36151:SF3">
    <property type="entry name" value="ER-BOUND OXYGENASE MPAB_MPAB'_RUBBER OXYGENASE CATALYTIC DOMAIN-CONTAINING PROTEIN"/>
    <property type="match status" value="1"/>
</dbReference>
<dbReference type="OrthoDB" id="108890at2"/>
<feature type="domain" description="ER-bound oxygenase mpaB/mpaB'/Rubber oxygenase catalytic" evidence="1">
    <location>
        <begin position="31"/>
        <end position="239"/>
    </location>
</feature>
<dbReference type="GO" id="GO:0016491">
    <property type="term" value="F:oxidoreductase activity"/>
    <property type="evidence" value="ECO:0007669"/>
    <property type="project" value="InterPro"/>
</dbReference>
<protein>
    <recommendedName>
        <fullName evidence="1">ER-bound oxygenase mpaB/mpaB'/Rubber oxygenase catalytic domain-containing protein</fullName>
    </recommendedName>
</protein>
<dbReference type="EMBL" id="ARYH01000002">
    <property type="protein sequence ID" value="KCZ83722.1"/>
    <property type="molecule type" value="Genomic_DNA"/>
</dbReference>
<dbReference type="InterPro" id="IPR018713">
    <property type="entry name" value="MPAB/Lcp_cat_dom"/>
</dbReference>
<evidence type="ECO:0000313" key="2">
    <source>
        <dbReference type="EMBL" id="KCZ83722.1"/>
    </source>
</evidence>
<reference evidence="2 3" key="1">
    <citation type="journal article" date="2014" name="Antonie Van Leeuwenhoek">
        <title>Hyphomonas beringensis sp. nov. and Hyphomonas chukchiensis sp. nov., isolated from surface seawater of the Bering Sea and Chukchi Sea.</title>
        <authorList>
            <person name="Li C."/>
            <person name="Lai Q."/>
            <person name="Li G."/>
            <person name="Dong C."/>
            <person name="Wang J."/>
            <person name="Liao Y."/>
            <person name="Shao Z."/>
        </authorList>
    </citation>
    <scope>NUCLEOTIDE SEQUENCE [LARGE SCALE GENOMIC DNA]</scope>
    <source>
        <strain evidence="2 3">MHS-3</strain>
    </source>
</reference>
<dbReference type="AlphaFoldDB" id="A0A069E7U8"/>
<dbReference type="STRING" id="1280949.HAD_14009"/>
<organism evidence="2 3">
    <name type="scientific">Hyphomonas adhaerens MHS-3</name>
    <dbReference type="NCBI Taxonomy" id="1280949"/>
    <lineage>
        <taxon>Bacteria</taxon>
        <taxon>Pseudomonadati</taxon>
        <taxon>Pseudomonadota</taxon>
        <taxon>Alphaproteobacteria</taxon>
        <taxon>Hyphomonadales</taxon>
        <taxon>Hyphomonadaceae</taxon>
        <taxon>Hyphomonas</taxon>
    </lineage>
</organism>
<comment type="caution">
    <text evidence="2">The sequence shown here is derived from an EMBL/GenBank/DDBJ whole genome shotgun (WGS) entry which is preliminary data.</text>
</comment>
<accession>A0A069E7U8</accession>
<dbReference type="RefSeq" id="WP_035572726.1">
    <property type="nucleotide sequence ID" value="NZ_ARYH01000002.1"/>
</dbReference>
<evidence type="ECO:0000313" key="3">
    <source>
        <dbReference type="Proteomes" id="UP000027446"/>
    </source>
</evidence>
<evidence type="ECO:0000259" key="1">
    <source>
        <dbReference type="Pfam" id="PF09995"/>
    </source>
</evidence>
<sequence>MSELKSYLGWKVDYLNPPGEPAFAGPDSVSWQVFKNPVALAIGGVAAVLLEFADARIRSGVWDHSVFKTDPIGRSKRTGVAAMVGVYGPQSAARRVIQGVTNMHARVQGQTPSGESYKALDVDLLDWVSATASFGFLTAYDRFVKPVSDADKKRFFEEGVPVARLYGVQNPIRSLEDFDAMMQHLLPRFEPHPINTEFLDIMCSGRAAPGVPKGLQSALVHAAVSILPPAVRERLELGREYDLHWKGEMTVKLMAKTAESLPDLSSPAAHASERLGLPRSFLWKNDAERARLLENAAARQASVPAE</sequence>
<name>A0A069E7U8_9PROT</name>
<dbReference type="eggNOG" id="COG3662">
    <property type="taxonomic scope" value="Bacteria"/>
</dbReference>
<dbReference type="PATRIC" id="fig|1280949.3.peg.2845"/>
<dbReference type="Pfam" id="PF09995">
    <property type="entry name" value="MPAB_Lcp_cat"/>
    <property type="match status" value="1"/>
</dbReference>
<dbReference type="Proteomes" id="UP000027446">
    <property type="component" value="Unassembled WGS sequence"/>
</dbReference>
<proteinExistence type="predicted"/>